<sequence>MSTFEEDLRRSLGRQVAELPAVHDRAERAIRSARTIRRRRLVSGVLAAFVLVVGTAAAFGGPRESSSLPLPPATTPTAAPTPTLAADAPPLVDIVVRSALDTVRIWRAAERKEVDVYDRPATTVVRFGDGWLAIDDRWNLVLLQLGQKPIALSAGVRQVAVAPNSRSIAWRNDTMMAVGTVTPSGVLVTERSTAAPANPETGPVLYTGKVVLLSGAFNRGRDDEHDIWVPGDGDYVSTAKDNSHVVRIFGRRPDTGMLVGVTLNSDGKQCIAELEPAPGLRITRKSCDLDSYGYAGSLSPSGRRLALDINEPHFGPAHLTVVDLDALFTAPKPSVVAFGSTFYNFGWETEDSLIGGQDHAVCRLQPATGQVTELNVPGLSADPGVFVVR</sequence>
<keyword evidence="2" id="KW-1133">Transmembrane helix</keyword>
<name>A0A8J7GMU2_9ACTN</name>
<evidence type="ECO:0000256" key="2">
    <source>
        <dbReference type="SAM" id="Phobius"/>
    </source>
</evidence>
<evidence type="ECO:0000313" key="3">
    <source>
        <dbReference type="EMBL" id="MBG6139793.1"/>
    </source>
</evidence>
<dbReference type="Proteomes" id="UP000622552">
    <property type="component" value="Unassembled WGS sequence"/>
</dbReference>
<dbReference type="RefSeq" id="WP_197006409.1">
    <property type="nucleotide sequence ID" value="NZ_BONS01000006.1"/>
</dbReference>
<keyword evidence="2" id="KW-0812">Transmembrane</keyword>
<proteinExistence type="predicted"/>
<feature type="compositionally biased region" description="Low complexity" evidence="1">
    <location>
        <begin position="75"/>
        <end position="84"/>
    </location>
</feature>
<dbReference type="EMBL" id="JADOUF010000001">
    <property type="protein sequence ID" value="MBG6139793.1"/>
    <property type="molecule type" value="Genomic_DNA"/>
</dbReference>
<feature type="region of interest" description="Disordered" evidence="1">
    <location>
        <begin position="62"/>
        <end position="84"/>
    </location>
</feature>
<gene>
    <name evidence="3" type="ORF">IW245_005987</name>
</gene>
<comment type="caution">
    <text evidence="3">The sequence shown here is derived from an EMBL/GenBank/DDBJ whole genome shotgun (WGS) entry which is preliminary data.</text>
</comment>
<dbReference type="AlphaFoldDB" id="A0A8J7GMU2"/>
<protein>
    <submittedName>
        <fullName evidence="3">Uncharacterized protein</fullName>
    </submittedName>
</protein>
<evidence type="ECO:0000313" key="4">
    <source>
        <dbReference type="Proteomes" id="UP000622552"/>
    </source>
</evidence>
<feature type="transmembrane region" description="Helical" evidence="2">
    <location>
        <begin position="41"/>
        <end position="61"/>
    </location>
</feature>
<evidence type="ECO:0000256" key="1">
    <source>
        <dbReference type="SAM" id="MobiDB-lite"/>
    </source>
</evidence>
<keyword evidence="2" id="KW-0472">Membrane</keyword>
<organism evidence="3 4">
    <name type="scientific">Longispora fulva</name>
    <dbReference type="NCBI Taxonomy" id="619741"/>
    <lineage>
        <taxon>Bacteria</taxon>
        <taxon>Bacillati</taxon>
        <taxon>Actinomycetota</taxon>
        <taxon>Actinomycetes</taxon>
        <taxon>Micromonosporales</taxon>
        <taxon>Micromonosporaceae</taxon>
        <taxon>Longispora</taxon>
    </lineage>
</organism>
<reference evidence="3" key="1">
    <citation type="submission" date="2020-11" db="EMBL/GenBank/DDBJ databases">
        <title>Sequencing the genomes of 1000 actinobacteria strains.</title>
        <authorList>
            <person name="Klenk H.-P."/>
        </authorList>
    </citation>
    <scope>NUCLEOTIDE SEQUENCE</scope>
    <source>
        <strain evidence="3">DSM 45356</strain>
    </source>
</reference>
<accession>A0A8J7GMU2</accession>
<keyword evidence="4" id="KW-1185">Reference proteome</keyword>